<accession>H1YY74</accession>
<feature type="transmembrane region" description="Helical" evidence="12">
    <location>
        <begin position="278"/>
        <end position="298"/>
    </location>
</feature>
<evidence type="ECO:0000256" key="4">
    <source>
        <dbReference type="ARBA" id="ARBA00022692"/>
    </source>
</evidence>
<dbReference type="GO" id="GO:0008076">
    <property type="term" value="C:voltage-gated potassium channel complex"/>
    <property type="evidence" value="ECO:0007669"/>
    <property type="project" value="InterPro"/>
</dbReference>
<sequence length="332" mass="37151">MYGIEVSAGQGNLFLDIPGLCDLTLLALLNIIFSGKTKIPCLKRKHIYFSLTILLVMSLSSVKKRVFEILNVAEDGDYVSLAFDIFIFSVIVLNIAVLILGSIRSVLEKYWLIFLLISLFTMIIFIIEYVLRIWSCTSDPRYSEPLKGRIRWALTPFALIDLLVILPYFAFLLFGVDLTALVILRIFRLLKVIKYSDSLSLVVKVIKNERKTLFTTYAALIMVLLVAGTLMYQVEGSAQPEKFASIPDGMWWGVITLATIGYGDVVPITVAGKLLGSIIALIGIGLFALPAGILASGFSREIESAHRAREDEEVYLCPHCKQEVTKKDLWKK</sequence>
<keyword evidence="8 12" id="KW-1133">Transmembrane helix</keyword>
<reference evidence="14 15" key="1">
    <citation type="submission" date="2011-10" db="EMBL/GenBank/DDBJ databases">
        <title>The Improved High-Quality Draft genome of Methanoplanus limicola DSM 2279.</title>
        <authorList>
            <consortium name="US DOE Joint Genome Institute (JGI-PGF)"/>
            <person name="Lucas S."/>
            <person name="Copeland A."/>
            <person name="Lapidus A."/>
            <person name="Glavina del Rio T."/>
            <person name="Dalin E."/>
            <person name="Tice H."/>
            <person name="Bruce D."/>
            <person name="Goodwin L."/>
            <person name="Pitluck S."/>
            <person name="Peters L."/>
            <person name="Mikhailova N."/>
            <person name="Lu M."/>
            <person name="Kyrpides N."/>
            <person name="Mavromatis K."/>
            <person name="Ivanova N."/>
            <person name="Markowitz V."/>
            <person name="Cheng J.-F."/>
            <person name="Hugenholtz P."/>
            <person name="Woyke T."/>
            <person name="Wu D."/>
            <person name="Wirth R."/>
            <person name="Brambilla E.-M."/>
            <person name="Klenk H.-P."/>
            <person name="Eisen J.A."/>
        </authorList>
    </citation>
    <scope>NUCLEOTIDE SEQUENCE [LARGE SCALE GENOMIC DNA]</scope>
    <source>
        <strain evidence="14 15">DSM 2279</strain>
    </source>
</reference>
<dbReference type="InParanoid" id="H1YY74"/>
<dbReference type="Proteomes" id="UP000005741">
    <property type="component" value="Chromosome"/>
</dbReference>
<keyword evidence="7" id="KW-0630">Potassium</keyword>
<dbReference type="HOGENOM" id="CLU_011722_1_1_2"/>
<evidence type="ECO:0000259" key="13">
    <source>
        <dbReference type="Pfam" id="PF00520"/>
    </source>
</evidence>
<dbReference type="PANTHER" id="PTHR11537:SF254">
    <property type="entry name" value="POTASSIUM VOLTAGE-GATED CHANNEL PROTEIN SHAB"/>
    <property type="match status" value="1"/>
</dbReference>
<proteinExistence type="predicted"/>
<evidence type="ECO:0000256" key="10">
    <source>
        <dbReference type="ARBA" id="ARBA00023136"/>
    </source>
</evidence>
<evidence type="ECO:0000313" key="14">
    <source>
        <dbReference type="EMBL" id="EHQ34169.1"/>
    </source>
</evidence>
<evidence type="ECO:0000256" key="7">
    <source>
        <dbReference type="ARBA" id="ARBA00022958"/>
    </source>
</evidence>
<dbReference type="Pfam" id="PF00520">
    <property type="entry name" value="Ion_trans"/>
    <property type="match status" value="1"/>
</dbReference>
<dbReference type="PRINTS" id="PR00169">
    <property type="entry name" value="KCHANNEL"/>
</dbReference>
<comment type="subcellular location">
    <subcellularLocation>
        <location evidence="1">Membrane</location>
        <topology evidence="1">Multi-pass membrane protein</topology>
    </subcellularLocation>
</comment>
<dbReference type="InterPro" id="IPR027359">
    <property type="entry name" value="Volt_channel_dom_sf"/>
</dbReference>
<evidence type="ECO:0000256" key="8">
    <source>
        <dbReference type="ARBA" id="ARBA00022989"/>
    </source>
</evidence>
<gene>
    <name evidence="14" type="ORF">Metlim_0016</name>
</gene>
<evidence type="ECO:0000256" key="11">
    <source>
        <dbReference type="ARBA" id="ARBA00023303"/>
    </source>
</evidence>
<dbReference type="STRING" id="937775.Metlim_0016"/>
<keyword evidence="2" id="KW-0813">Transport</keyword>
<keyword evidence="15" id="KW-1185">Reference proteome</keyword>
<feature type="transmembrane region" description="Helical" evidence="12">
    <location>
        <begin position="249"/>
        <end position="271"/>
    </location>
</feature>
<organism evidence="14 15">
    <name type="scientific">Methanoplanus limicola DSM 2279</name>
    <dbReference type="NCBI Taxonomy" id="937775"/>
    <lineage>
        <taxon>Archaea</taxon>
        <taxon>Methanobacteriati</taxon>
        <taxon>Methanobacteriota</taxon>
        <taxon>Stenosarchaea group</taxon>
        <taxon>Methanomicrobia</taxon>
        <taxon>Methanomicrobiales</taxon>
        <taxon>Methanomicrobiaceae</taxon>
        <taxon>Methanoplanus</taxon>
    </lineage>
</organism>
<feature type="transmembrane region" description="Helical" evidence="12">
    <location>
        <begin position="82"/>
        <end position="103"/>
    </location>
</feature>
<dbReference type="SUPFAM" id="SSF81324">
    <property type="entry name" value="Voltage-gated potassium channels"/>
    <property type="match status" value="1"/>
</dbReference>
<keyword evidence="10 12" id="KW-0472">Membrane</keyword>
<keyword evidence="4 12" id="KW-0812">Transmembrane</keyword>
<keyword evidence="3" id="KW-0633">Potassium transport</keyword>
<dbReference type="InterPro" id="IPR028325">
    <property type="entry name" value="VG_K_chnl"/>
</dbReference>
<evidence type="ECO:0000256" key="1">
    <source>
        <dbReference type="ARBA" id="ARBA00004141"/>
    </source>
</evidence>
<protein>
    <submittedName>
        <fullName evidence="14">Ion transport protein</fullName>
    </submittedName>
</protein>
<keyword evidence="5" id="KW-0631">Potassium channel</keyword>
<evidence type="ECO:0000256" key="5">
    <source>
        <dbReference type="ARBA" id="ARBA00022826"/>
    </source>
</evidence>
<keyword evidence="9" id="KW-0406">Ion transport</keyword>
<name>H1YY74_9EURY</name>
<dbReference type="Gene3D" id="1.10.287.70">
    <property type="match status" value="1"/>
</dbReference>
<dbReference type="GO" id="GO:0001508">
    <property type="term" value="P:action potential"/>
    <property type="evidence" value="ECO:0007669"/>
    <property type="project" value="TreeGrafter"/>
</dbReference>
<feature type="transmembrane region" description="Helical" evidence="12">
    <location>
        <begin position="110"/>
        <end position="134"/>
    </location>
</feature>
<evidence type="ECO:0000256" key="2">
    <source>
        <dbReference type="ARBA" id="ARBA00022448"/>
    </source>
</evidence>
<feature type="transmembrane region" description="Helical" evidence="12">
    <location>
        <begin position="154"/>
        <end position="184"/>
    </location>
</feature>
<keyword evidence="11" id="KW-0407">Ion channel</keyword>
<dbReference type="EMBL" id="CM001436">
    <property type="protein sequence ID" value="EHQ34169.1"/>
    <property type="molecule type" value="Genomic_DNA"/>
</dbReference>
<feature type="transmembrane region" description="Helical" evidence="12">
    <location>
        <begin position="45"/>
        <end position="62"/>
    </location>
</feature>
<feature type="transmembrane region" description="Helical" evidence="12">
    <location>
        <begin position="214"/>
        <end position="234"/>
    </location>
</feature>
<dbReference type="AlphaFoldDB" id="H1YY74"/>
<keyword evidence="6" id="KW-0851">Voltage-gated channel</keyword>
<feature type="transmembrane region" description="Helical" evidence="12">
    <location>
        <begin position="12"/>
        <end position="33"/>
    </location>
</feature>
<feature type="domain" description="Ion transport" evidence="13">
    <location>
        <begin position="82"/>
        <end position="303"/>
    </location>
</feature>
<evidence type="ECO:0000256" key="9">
    <source>
        <dbReference type="ARBA" id="ARBA00023065"/>
    </source>
</evidence>
<evidence type="ECO:0000256" key="12">
    <source>
        <dbReference type="SAM" id="Phobius"/>
    </source>
</evidence>
<dbReference type="PANTHER" id="PTHR11537">
    <property type="entry name" value="VOLTAGE-GATED POTASSIUM CHANNEL"/>
    <property type="match status" value="1"/>
</dbReference>
<dbReference type="Gene3D" id="1.20.120.350">
    <property type="entry name" value="Voltage-gated potassium channels. Chain C"/>
    <property type="match status" value="1"/>
</dbReference>
<dbReference type="InterPro" id="IPR005821">
    <property type="entry name" value="Ion_trans_dom"/>
</dbReference>
<evidence type="ECO:0000256" key="6">
    <source>
        <dbReference type="ARBA" id="ARBA00022882"/>
    </source>
</evidence>
<evidence type="ECO:0000313" key="15">
    <source>
        <dbReference type="Proteomes" id="UP000005741"/>
    </source>
</evidence>
<dbReference type="FunFam" id="1.10.287.70:FF:000028">
    <property type="entry name" value="potassium voltage-gated channel subfamily D member 3"/>
    <property type="match status" value="1"/>
</dbReference>
<dbReference type="GO" id="GO:0005249">
    <property type="term" value="F:voltage-gated potassium channel activity"/>
    <property type="evidence" value="ECO:0007669"/>
    <property type="project" value="InterPro"/>
</dbReference>
<evidence type="ECO:0000256" key="3">
    <source>
        <dbReference type="ARBA" id="ARBA00022538"/>
    </source>
</evidence>